<feature type="domain" description="Formyl transferase N-terminal" evidence="1">
    <location>
        <begin position="83"/>
        <end position="145"/>
    </location>
</feature>
<evidence type="ECO:0000259" key="1">
    <source>
        <dbReference type="Pfam" id="PF00551"/>
    </source>
</evidence>
<dbReference type="PANTHER" id="PTHR11138">
    <property type="entry name" value="METHIONYL-TRNA FORMYLTRANSFERASE"/>
    <property type="match status" value="1"/>
</dbReference>
<dbReference type="EMBL" id="CP077073">
    <property type="protein sequence ID" value="QXH34609.1"/>
    <property type="molecule type" value="Genomic_DNA"/>
</dbReference>
<dbReference type="CDD" id="cd08370">
    <property type="entry name" value="FMT_C_like"/>
    <property type="match status" value="1"/>
</dbReference>
<dbReference type="InterPro" id="IPR005793">
    <property type="entry name" value="Formyl_trans_C"/>
</dbReference>
<dbReference type="PANTHER" id="PTHR11138:SF5">
    <property type="entry name" value="METHIONYL-TRNA FORMYLTRANSFERASE, MITOCHONDRIAL"/>
    <property type="match status" value="1"/>
</dbReference>
<dbReference type="Pfam" id="PF00551">
    <property type="entry name" value="Formyl_trans_N"/>
    <property type="match status" value="1"/>
</dbReference>
<evidence type="ECO:0000313" key="4">
    <source>
        <dbReference type="Proteomes" id="UP001047646"/>
    </source>
</evidence>
<evidence type="ECO:0000313" key="3">
    <source>
        <dbReference type="EMBL" id="QXH34609.1"/>
    </source>
</evidence>
<feature type="domain" description="Formyl transferase C-terminal" evidence="2">
    <location>
        <begin position="195"/>
        <end position="274"/>
    </location>
</feature>
<accession>A0ABX8M6A3</accession>
<gene>
    <name evidence="3" type="ORF">KSS95_21045</name>
</gene>
<protein>
    <recommendedName>
        <fullName evidence="5">Methionyl-tRNA formyltransferase</fullName>
    </recommendedName>
</protein>
<evidence type="ECO:0008006" key="5">
    <source>
        <dbReference type="Google" id="ProtNLM"/>
    </source>
</evidence>
<keyword evidence="4" id="KW-1185">Reference proteome</keyword>
<dbReference type="Proteomes" id="UP001047646">
    <property type="component" value="Chromosome"/>
</dbReference>
<proteinExistence type="predicted"/>
<dbReference type="Pfam" id="PF02911">
    <property type="entry name" value="Formyl_trans_C"/>
    <property type="match status" value="1"/>
</dbReference>
<evidence type="ECO:0000259" key="2">
    <source>
        <dbReference type="Pfam" id="PF02911"/>
    </source>
</evidence>
<name>A0ABX8M6A3_9PSED</name>
<dbReference type="RefSeq" id="WP_217849327.1">
    <property type="nucleotide sequence ID" value="NZ_CP077073.1"/>
</dbReference>
<reference evidence="3" key="1">
    <citation type="journal article" date="2021" name="Microorganisms">
        <title>The Ever-Expanding Pseudomonas Genus: Description of 43 New Species and Partition of the Pseudomonas putida Group.</title>
        <authorList>
            <person name="Girard L."/>
            <person name="Lood C."/>
            <person name="Hofte M."/>
            <person name="Vandamme P."/>
            <person name="Rokni-Zadeh H."/>
            <person name="van Noort V."/>
            <person name="Lavigne R."/>
            <person name="De Mot R."/>
        </authorList>
    </citation>
    <scope>NUCLEOTIDE SEQUENCE</scope>
    <source>
        <strain evidence="3">COW39</strain>
    </source>
</reference>
<dbReference type="InterPro" id="IPR002376">
    <property type="entry name" value="Formyl_transf_N"/>
</dbReference>
<organism evidence="3 4">
    <name type="scientific">Pseudomonas muyukensis</name>
    <dbReference type="NCBI Taxonomy" id="2842357"/>
    <lineage>
        <taxon>Bacteria</taxon>
        <taxon>Pseudomonadati</taxon>
        <taxon>Pseudomonadota</taxon>
        <taxon>Gammaproteobacteria</taxon>
        <taxon>Pseudomonadales</taxon>
        <taxon>Pseudomonadaceae</taxon>
        <taxon>Pseudomonas</taxon>
    </lineage>
</organism>
<sequence>MNSPKKITLFAMTEKGFAFTKNAISKFGHLITLVVIGQDEAISNDFSAEIAELCAASGVAFTYRKHFSKMETEYAIAVSWRWLIAHPAEKLIVFHDSVLPRYRGFAPLVNSLINGESEIGVTALFGASEYDRGAIIHQSAKPVSYPITIAQAITQIDQCYLECANAVLEKIASGEPLIGQAQDDSKATYSLWRDEDDYQIDWSLPAAVVRRTIDALSAPYRGAYCRVNDVPARILGAVEVEDVNIENRHIGKVIFVEAGQPVIVCGEGLIKITACISEDSGESLLPLKKFRSRFS</sequence>